<dbReference type="Proteomes" id="UP000191154">
    <property type="component" value="Unassembled WGS sequence"/>
</dbReference>
<dbReference type="UniPathway" id="UPA00219"/>
<dbReference type="InterPro" id="IPR007235">
    <property type="entry name" value="Glyco_trans_28_C"/>
</dbReference>
<comment type="caution">
    <text evidence="13">The sequence shown here is derived from an EMBL/GenBank/DDBJ whole genome shotgun (WGS) entry which is preliminary data.</text>
</comment>
<comment type="function">
    <text evidence="10">Cell wall formation. Catalyzes the transfer of a GlcNAc subunit on undecaprenyl-pyrophosphoryl-MurNAc-pentapeptide (lipid intermediate I) to form undecaprenyl-pyrophosphoryl-MurNAc-(pentapeptide)GlcNAc (lipid intermediate II).</text>
</comment>
<accession>A0A1S8NIV9</accession>
<keyword evidence="8 10" id="KW-0131">Cell cycle</keyword>
<dbReference type="GO" id="GO:0005886">
    <property type="term" value="C:plasma membrane"/>
    <property type="evidence" value="ECO:0007669"/>
    <property type="project" value="UniProtKB-SubCell"/>
</dbReference>
<keyword evidence="1 10" id="KW-1003">Cell membrane</keyword>
<dbReference type="Gene3D" id="3.40.50.2000">
    <property type="entry name" value="Glycogen Phosphorylase B"/>
    <property type="match status" value="2"/>
</dbReference>
<evidence type="ECO:0000259" key="11">
    <source>
        <dbReference type="Pfam" id="PF03033"/>
    </source>
</evidence>
<dbReference type="GO" id="GO:0008360">
    <property type="term" value="P:regulation of cell shape"/>
    <property type="evidence" value="ECO:0007669"/>
    <property type="project" value="UniProtKB-KW"/>
</dbReference>
<evidence type="ECO:0000256" key="6">
    <source>
        <dbReference type="ARBA" id="ARBA00022984"/>
    </source>
</evidence>
<evidence type="ECO:0000256" key="8">
    <source>
        <dbReference type="ARBA" id="ARBA00023306"/>
    </source>
</evidence>
<dbReference type="GO" id="GO:0071555">
    <property type="term" value="P:cell wall organization"/>
    <property type="evidence" value="ECO:0007669"/>
    <property type="project" value="UniProtKB-KW"/>
</dbReference>
<dbReference type="NCBIfam" id="TIGR01133">
    <property type="entry name" value="murG"/>
    <property type="match status" value="1"/>
</dbReference>
<keyword evidence="5 10" id="KW-0133">Cell shape</keyword>
<dbReference type="STRING" id="169679.CSACC_39690"/>
<comment type="caution">
    <text evidence="10">Lacks conserved residue(s) required for the propagation of feature annotation.</text>
</comment>
<comment type="similarity">
    <text evidence="10">Belongs to the glycosyltransferase 28 family. MurG subfamily.</text>
</comment>
<dbReference type="GO" id="GO:0050511">
    <property type="term" value="F:undecaprenyldiphospho-muramoylpentapeptide beta-N-acetylglucosaminyltransferase activity"/>
    <property type="evidence" value="ECO:0007669"/>
    <property type="project" value="UniProtKB-UniRule"/>
</dbReference>
<comment type="catalytic activity">
    <reaction evidence="10">
        <text>di-trans,octa-cis-undecaprenyl diphospho-N-acetyl-alpha-D-muramoyl-L-alanyl-D-glutamyl-meso-2,6-diaminopimeloyl-D-alanyl-D-alanine + UDP-N-acetyl-alpha-D-glucosamine = di-trans,octa-cis-undecaprenyl diphospho-[N-acetyl-alpha-D-glucosaminyl-(1-&gt;4)]-N-acetyl-alpha-D-muramoyl-L-alanyl-D-glutamyl-meso-2,6-diaminopimeloyl-D-alanyl-D-alanine + UDP + H(+)</text>
        <dbReference type="Rhea" id="RHEA:31227"/>
        <dbReference type="ChEBI" id="CHEBI:15378"/>
        <dbReference type="ChEBI" id="CHEBI:57705"/>
        <dbReference type="ChEBI" id="CHEBI:58223"/>
        <dbReference type="ChEBI" id="CHEBI:61387"/>
        <dbReference type="ChEBI" id="CHEBI:61388"/>
        <dbReference type="EC" id="2.4.1.227"/>
    </reaction>
</comment>
<dbReference type="GO" id="GO:0051301">
    <property type="term" value="P:cell division"/>
    <property type="evidence" value="ECO:0007669"/>
    <property type="project" value="UniProtKB-KW"/>
</dbReference>
<dbReference type="GO" id="GO:0051991">
    <property type="term" value="F:UDP-N-acetyl-D-glucosamine:N-acetylmuramoyl-L-alanyl-D-glutamyl-meso-2,6-diaminopimelyl-D-alanyl-D-alanine-diphosphoundecaprenol 4-beta-N-acetylglucosaminlytransferase activity"/>
    <property type="evidence" value="ECO:0007669"/>
    <property type="project" value="RHEA"/>
</dbReference>
<feature type="binding site" evidence="10">
    <location>
        <position position="166"/>
    </location>
    <ligand>
        <name>UDP-N-acetyl-alpha-D-glucosamine</name>
        <dbReference type="ChEBI" id="CHEBI:57705"/>
    </ligand>
</feature>
<evidence type="ECO:0000256" key="5">
    <source>
        <dbReference type="ARBA" id="ARBA00022960"/>
    </source>
</evidence>
<keyword evidence="7 10" id="KW-0472">Membrane</keyword>
<dbReference type="Pfam" id="PF04101">
    <property type="entry name" value="Glyco_tran_28_C"/>
    <property type="match status" value="1"/>
</dbReference>
<evidence type="ECO:0000256" key="7">
    <source>
        <dbReference type="ARBA" id="ARBA00023136"/>
    </source>
</evidence>
<dbReference type="GO" id="GO:0009252">
    <property type="term" value="P:peptidoglycan biosynthetic process"/>
    <property type="evidence" value="ECO:0007669"/>
    <property type="project" value="UniProtKB-UniRule"/>
</dbReference>
<dbReference type="NCBIfam" id="NF009102">
    <property type="entry name" value="PRK12446.1"/>
    <property type="match status" value="1"/>
</dbReference>
<name>A0A1S8NIV9_CLOSA</name>
<dbReference type="InterPro" id="IPR004276">
    <property type="entry name" value="GlycoTrans_28_N"/>
</dbReference>
<evidence type="ECO:0000313" key="13">
    <source>
        <dbReference type="EMBL" id="OOM16302.1"/>
    </source>
</evidence>
<dbReference type="SUPFAM" id="SSF53756">
    <property type="entry name" value="UDP-Glycosyltransferase/glycogen phosphorylase"/>
    <property type="match status" value="1"/>
</dbReference>
<evidence type="ECO:0000256" key="4">
    <source>
        <dbReference type="ARBA" id="ARBA00022679"/>
    </source>
</evidence>
<dbReference type="EMBL" id="LZYZ01000001">
    <property type="protein sequence ID" value="OOM16302.1"/>
    <property type="molecule type" value="Genomic_DNA"/>
</dbReference>
<dbReference type="GO" id="GO:0005975">
    <property type="term" value="P:carbohydrate metabolic process"/>
    <property type="evidence" value="ECO:0007669"/>
    <property type="project" value="InterPro"/>
</dbReference>
<sequence length="357" mass="39837">MYKYKIIMTGGGTAGHVTPNLALIPKLKECGFEIKYIGSNDGIEKEIITQNNIPFYGISSGKLRRYFDVKNFTDPFKVMKGIIQATRIISREKPDVIFSKGGFVAVPVVIAASIKKIPVVAHESDMTPGLANKLSAPFCNKLCVTFRESLNYIKGDKGVLTGSPIRREILTGDKELGKKICGFNDNKEILFIMGGSLGSQLINGEIRRNLEKLLKQFNVIHICGKGNLDKNIMNTEGYKQFEYVSEDLRHLMKAADYIVSRAGANSIFEFLALKKPTLLIPLSKKASRGDQILNAKSFQKEGYSLMIEEESLKDNALYEKILELKERKAELIKNMEKSKLQNGVDSIVGILMDSIKK</sequence>
<keyword evidence="9 10" id="KW-0961">Cell wall biogenesis/degradation</keyword>
<comment type="pathway">
    <text evidence="10">Cell wall biogenesis; peptidoglycan biosynthesis.</text>
</comment>
<comment type="subcellular location">
    <subcellularLocation>
        <location evidence="10">Cell membrane</location>
        <topology evidence="10">Peripheral membrane protein</topology>
        <orientation evidence="10">Cytoplasmic side</orientation>
    </subcellularLocation>
</comment>
<feature type="binding site" evidence="10">
    <location>
        <position position="291"/>
    </location>
    <ligand>
        <name>UDP-N-acetyl-alpha-D-glucosamine</name>
        <dbReference type="ChEBI" id="CHEBI:57705"/>
    </ligand>
</feature>
<proteinExistence type="inferred from homology"/>
<dbReference type="RefSeq" id="WP_077864032.1">
    <property type="nucleotide sequence ID" value="NZ_LZYZ01000001.1"/>
</dbReference>
<keyword evidence="2 10" id="KW-0132">Cell division</keyword>
<gene>
    <name evidence="10 13" type="primary">murG</name>
    <name evidence="13" type="ORF">CLOSAC_05730</name>
</gene>
<keyword evidence="3 10" id="KW-0328">Glycosyltransferase</keyword>
<protein>
    <recommendedName>
        <fullName evidence="10">UDP-N-acetylglucosamine--N-acetylmuramyl-(pentapeptide) pyrophosphoryl-undecaprenol N-acetylglucosamine transferase</fullName>
        <ecNumber evidence="10">2.4.1.227</ecNumber>
    </recommendedName>
    <alternativeName>
        <fullName evidence="10">Undecaprenyl-PP-MurNAc-pentapeptide-UDPGlcNAc GlcNAc transferase</fullName>
    </alternativeName>
</protein>
<feature type="domain" description="Glycosyl transferase family 28 C-terminal" evidence="12">
    <location>
        <begin position="190"/>
        <end position="341"/>
    </location>
</feature>
<evidence type="ECO:0000256" key="2">
    <source>
        <dbReference type="ARBA" id="ARBA00022618"/>
    </source>
</evidence>
<evidence type="ECO:0000313" key="14">
    <source>
        <dbReference type="Proteomes" id="UP000191154"/>
    </source>
</evidence>
<dbReference type="PANTHER" id="PTHR21015:SF27">
    <property type="entry name" value="UDP-N-ACETYLGLUCOSAMINE--N-ACETYLMURAMYL-(PENTAPEPTIDE) PYROPHOSPHORYL-UNDECAPRENOL N-ACETYLGLUCOSAMINE TRANSFERASE"/>
    <property type="match status" value="1"/>
</dbReference>
<keyword evidence="6 10" id="KW-0573">Peptidoglycan synthesis</keyword>
<evidence type="ECO:0000256" key="3">
    <source>
        <dbReference type="ARBA" id="ARBA00022676"/>
    </source>
</evidence>
<dbReference type="HAMAP" id="MF_00033">
    <property type="entry name" value="MurG"/>
    <property type="match status" value="1"/>
</dbReference>
<organism evidence="13 14">
    <name type="scientific">Clostridium saccharobutylicum</name>
    <dbReference type="NCBI Taxonomy" id="169679"/>
    <lineage>
        <taxon>Bacteria</taxon>
        <taxon>Bacillati</taxon>
        <taxon>Bacillota</taxon>
        <taxon>Clostridia</taxon>
        <taxon>Eubacteriales</taxon>
        <taxon>Clostridiaceae</taxon>
        <taxon>Clostridium</taxon>
    </lineage>
</organism>
<feature type="binding site" evidence="10">
    <location>
        <position position="196"/>
    </location>
    <ligand>
        <name>UDP-N-acetyl-alpha-D-glucosamine</name>
        <dbReference type="ChEBI" id="CHEBI:57705"/>
    </ligand>
</feature>
<feature type="domain" description="Glycosyltransferase family 28 N-terminal" evidence="11">
    <location>
        <begin position="6"/>
        <end position="142"/>
    </location>
</feature>
<evidence type="ECO:0000256" key="10">
    <source>
        <dbReference type="HAMAP-Rule" id="MF_00033"/>
    </source>
</evidence>
<dbReference type="AlphaFoldDB" id="A0A1S8NIV9"/>
<dbReference type="CDD" id="cd03785">
    <property type="entry name" value="GT28_MurG"/>
    <property type="match status" value="1"/>
</dbReference>
<dbReference type="InterPro" id="IPR006009">
    <property type="entry name" value="GlcNAc_MurG"/>
</dbReference>
<dbReference type="PANTHER" id="PTHR21015">
    <property type="entry name" value="UDP-N-ACETYLGLUCOSAMINE--N-ACETYLMURAMYL-(PENTAPEPTIDE) PYROPHOSPHORYL-UNDECAPRENOL N-ACETYLGLUCOSAMINE TRANSFERASE 1"/>
    <property type="match status" value="1"/>
</dbReference>
<dbReference type="EC" id="2.4.1.227" evidence="10"/>
<evidence type="ECO:0000256" key="9">
    <source>
        <dbReference type="ARBA" id="ARBA00023316"/>
    </source>
</evidence>
<evidence type="ECO:0000256" key="1">
    <source>
        <dbReference type="ARBA" id="ARBA00022475"/>
    </source>
</evidence>
<keyword evidence="4 10" id="KW-0808">Transferase</keyword>
<reference evidence="13 14" key="1">
    <citation type="submission" date="2016-05" db="EMBL/GenBank/DDBJ databases">
        <title>Microbial solvent formation.</title>
        <authorList>
            <person name="Poehlein A."/>
            <person name="Montoya Solano J.D."/>
            <person name="Flitsch S."/>
            <person name="Krabben P."/>
            <person name="Duerre P."/>
            <person name="Daniel R."/>
        </authorList>
    </citation>
    <scope>NUCLEOTIDE SEQUENCE [LARGE SCALE GENOMIC DNA]</scope>
    <source>
        <strain evidence="13 14">L1-8</strain>
    </source>
</reference>
<dbReference type="Pfam" id="PF03033">
    <property type="entry name" value="Glyco_transf_28"/>
    <property type="match status" value="1"/>
</dbReference>
<feature type="binding site" evidence="10">
    <location>
        <begin position="13"/>
        <end position="15"/>
    </location>
    <ligand>
        <name>UDP-N-acetyl-alpha-D-glucosamine</name>
        <dbReference type="ChEBI" id="CHEBI:57705"/>
    </ligand>
</feature>
<evidence type="ECO:0000259" key="12">
    <source>
        <dbReference type="Pfam" id="PF04101"/>
    </source>
</evidence>